<proteinExistence type="predicted"/>
<dbReference type="Pfam" id="PF03330">
    <property type="entry name" value="DPBB_1"/>
    <property type="match status" value="1"/>
</dbReference>
<reference evidence="3" key="1">
    <citation type="submission" date="2023-03" db="EMBL/GenBank/DDBJ databases">
        <title>Massive genome expansion in bonnet fungi (Mycena s.s.) driven by repeated elements and novel gene families across ecological guilds.</title>
        <authorList>
            <consortium name="Lawrence Berkeley National Laboratory"/>
            <person name="Harder C.B."/>
            <person name="Miyauchi S."/>
            <person name="Viragh M."/>
            <person name="Kuo A."/>
            <person name="Thoen E."/>
            <person name="Andreopoulos B."/>
            <person name="Lu D."/>
            <person name="Skrede I."/>
            <person name="Drula E."/>
            <person name="Henrissat B."/>
            <person name="Morin E."/>
            <person name="Kohler A."/>
            <person name="Barry K."/>
            <person name="LaButti K."/>
            <person name="Morin E."/>
            <person name="Salamov A."/>
            <person name="Lipzen A."/>
            <person name="Mereny Z."/>
            <person name="Hegedus B."/>
            <person name="Baldrian P."/>
            <person name="Stursova M."/>
            <person name="Weitz H."/>
            <person name="Taylor A."/>
            <person name="Grigoriev I.V."/>
            <person name="Nagy L.G."/>
            <person name="Martin F."/>
            <person name="Kauserud H."/>
        </authorList>
    </citation>
    <scope>NUCLEOTIDE SEQUENCE</scope>
    <source>
        <strain evidence="3">CBHHK002</strain>
    </source>
</reference>
<comment type="caution">
    <text evidence="3">The sequence shown here is derived from an EMBL/GenBank/DDBJ whole genome shotgun (WGS) entry which is preliminary data.</text>
</comment>
<accession>A0AAD7AIZ4</accession>
<dbReference type="Proteomes" id="UP001218218">
    <property type="component" value="Unassembled WGS sequence"/>
</dbReference>
<evidence type="ECO:0000313" key="3">
    <source>
        <dbReference type="EMBL" id="KAJ7359890.1"/>
    </source>
</evidence>
<dbReference type="InterPro" id="IPR009009">
    <property type="entry name" value="RlpA-like_DPBB"/>
</dbReference>
<dbReference type="PANTHER" id="PTHR31836:SF28">
    <property type="entry name" value="SRCR DOMAIN-CONTAINING PROTEIN-RELATED"/>
    <property type="match status" value="1"/>
</dbReference>
<keyword evidence="4" id="KW-1185">Reference proteome</keyword>
<dbReference type="InterPro" id="IPR051477">
    <property type="entry name" value="Expansin_CellWall"/>
</dbReference>
<dbReference type="Gene3D" id="2.40.40.10">
    <property type="entry name" value="RlpA-like domain"/>
    <property type="match status" value="1"/>
</dbReference>
<dbReference type="EMBL" id="JARIHO010000006">
    <property type="protein sequence ID" value="KAJ7359890.1"/>
    <property type="molecule type" value="Genomic_DNA"/>
</dbReference>
<feature type="domain" description="RlpA-like protein double-psi beta-barrel" evidence="2">
    <location>
        <begin position="29"/>
        <end position="99"/>
    </location>
</feature>
<dbReference type="CDD" id="cd22191">
    <property type="entry name" value="DPBB_RlpA_EXP_N-like"/>
    <property type="match status" value="1"/>
</dbReference>
<dbReference type="InterPro" id="IPR036908">
    <property type="entry name" value="RlpA-like_sf"/>
</dbReference>
<organism evidence="3 4">
    <name type="scientific">Mycena albidolilacea</name>
    <dbReference type="NCBI Taxonomy" id="1033008"/>
    <lineage>
        <taxon>Eukaryota</taxon>
        <taxon>Fungi</taxon>
        <taxon>Dikarya</taxon>
        <taxon>Basidiomycota</taxon>
        <taxon>Agaricomycotina</taxon>
        <taxon>Agaricomycetes</taxon>
        <taxon>Agaricomycetidae</taxon>
        <taxon>Agaricales</taxon>
        <taxon>Marasmiineae</taxon>
        <taxon>Mycenaceae</taxon>
        <taxon>Mycena</taxon>
    </lineage>
</organism>
<gene>
    <name evidence="3" type="ORF">DFH08DRAFT_686189</name>
</gene>
<keyword evidence="1" id="KW-0732">Signal</keyword>
<name>A0AAD7AIZ4_9AGAR</name>
<dbReference type="AlphaFoldDB" id="A0AAD7AIZ4"/>
<protein>
    <recommendedName>
        <fullName evidence="2">RlpA-like protein double-psi beta-barrel domain-containing protein</fullName>
    </recommendedName>
</protein>
<evidence type="ECO:0000313" key="4">
    <source>
        <dbReference type="Proteomes" id="UP001218218"/>
    </source>
</evidence>
<dbReference type="PANTHER" id="PTHR31836">
    <property type="match status" value="1"/>
</dbReference>
<dbReference type="SUPFAM" id="SSF50685">
    <property type="entry name" value="Barwin-like endoglucanases"/>
    <property type="match status" value="1"/>
</dbReference>
<evidence type="ECO:0000256" key="1">
    <source>
        <dbReference type="ARBA" id="ARBA00022729"/>
    </source>
</evidence>
<sequence length="102" mass="10729">MVRSTNLSPAPSTHSCSHLVPLEGGNGDCGAPMQNSDFIVAYYSLLILRGTYTAVDNGKHIDVTIGDLCVGCGTDSIDLSQGAFATLADLDVGVIPIQWNFK</sequence>
<evidence type="ECO:0000259" key="2">
    <source>
        <dbReference type="Pfam" id="PF03330"/>
    </source>
</evidence>